<gene>
    <name evidence="6" type="ORF">Asulf_01240</name>
</gene>
<evidence type="ECO:0000256" key="1">
    <source>
        <dbReference type="ARBA" id="ARBA00005417"/>
    </source>
</evidence>
<feature type="domain" description="ABC transporter" evidence="5">
    <location>
        <begin position="2"/>
        <end position="249"/>
    </location>
</feature>
<dbReference type="eggNOG" id="arCOG00184">
    <property type="taxonomic scope" value="Archaea"/>
</dbReference>
<dbReference type="PANTHER" id="PTHR43776">
    <property type="entry name" value="TRANSPORT ATP-BINDING PROTEIN"/>
    <property type="match status" value="1"/>
</dbReference>
<dbReference type="SUPFAM" id="SSF52540">
    <property type="entry name" value="P-loop containing nucleoside triphosphate hydrolases"/>
    <property type="match status" value="1"/>
</dbReference>
<dbReference type="PROSITE" id="PS00211">
    <property type="entry name" value="ABC_TRANSPORTER_1"/>
    <property type="match status" value="1"/>
</dbReference>
<evidence type="ECO:0000313" key="7">
    <source>
        <dbReference type="Proteomes" id="UP000013307"/>
    </source>
</evidence>
<dbReference type="STRING" id="387631.Asulf_01240"/>
<keyword evidence="4 6" id="KW-0067">ATP-binding</keyword>
<dbReference type="AlphaFoldDB" id="N0BL20"/>
<proteinExistence type="inferred from homology"/>
<dbReference type="InterPro" id="IPR013563">
    <property type="entry name" value="Oligopep_ABC_C"/>
</dbReference>
<keyword evidence="3" id="KW-0547">Nucleotide-binding</keyword>
<dbReference type="HOGENOM" id="CLU_000604_1_23_2"/>
<dbReference type="Gene3D" id="3.40.50.300">
    <property type="entry name" value="P-loop containing nucleotide triphosphate hydrolases"/>
    <property type="match status" value="1"/>
</dbReference>
<evidence type="ECO:0000256" key="4">
    <source>
        <dbReference type="ARBA" id="ARBA00022840"/>
    </source>
</evidence>
<dbReference type="EMBL" id="CP005290">
    <property type="protein sequence ID" value="AGK61236.1"/>
    <property type="molecule type" value="Genomic_DNA"/>
</dbReference>
<keyword evidence="2" id="KW-0813">Transport</keyword>
<evidence type="ECO:0000256" key="3">
    <source>
        <dbReference type="ARBA" id="ARBA00022741"/>
    </source>
</evidence>
<name>N0BL20_9EURY</name>
<dbReference type="SMART" id="SM00382">
    <property type="entry name" value="AAA"/>
    <property type="match status" value="1"/>
</dbReference>
<dbReference type="FunFam" id="3.40.50.300:FF:000016">
    <property type="entry name" value="Oligopeptide ABC transporter ATP-binding component"/>
    <property type="match status" value="1"/>
</dbReference>
<dbReference type="CDD" id="cd03257">
    <property type="entry name" value="ABC_NikE_OppD_transporters"/>
    <property type="match status" value="1"/>
</dbReference>
<dbReference type="Pfam" id="PF08352">
    <property type="entry name" value="oligo_HPY"/>
    <property type="match status" value="1"/>
</dbReference>
<dbReference type="NCBIfam" id="TIGR01727">
    <property type="entry name" value="oligo_HPY"/>
    <property type="match status" value="1"/>
</dbReference>
<dbReference type="GO" id="GO:0055085">
    <property type="term" value="P:transmembrane transport"/>
    <property type="evidence" value="ECO:0007669"/>
    <property type="project" value="UniProtKB-ARBA"/>
</dbReference>
<dbReference type="GO" id="GO:0015833">
    <property type="term" value="P:peptide transport"/>
    <property type="evidence" value="ECO:0007669"/>
    <property type="project" value="InterPro"/>
</dbReference>
<dbReference type="InterPro" id="IPR017871">
    <property type="entry name" value="ABC_transporter-like_CS"/>
</dbReference>
<reference evidence="6 7" key="1">
    <citation type="journal article" date="2013" name="Genome Announc.">
        <title>Complete Genome Sequence of the Thermophilic and Facultatively Chemolithoautotrophic Sulfate Reducer Archaeoglobus sulfaticallidus Strain PM70-1T.</title>
        <authorList>
            <person name="Stokke R."/>
            <person name="Hocking W.P."/>
            <person name="Steinsbu B.O."/>
            <person name="Steen I.H."/>
        </authorList>
    </citation>
    <scope>NUCLEOTIDE SEQUENCE [LARGE SCALE GENOMIC DNA]</scope>
    <source>
        <strain evidence="6">PM70-1</strain>
    </source>
</reference>
<comment type="similarity">
    <text evidence="1">Belongs to the ABC transporter superfamily.</text>
</comment>
<keyword evidence="7" id="KW-1185">Reference proteome</keyword>
<dbReference type="GO" id="GO:0005524">
    <property type="term" value="F:ATP binding"/>
    <property type="evidence" value="ECO:0007669"/>
    <property type="project" value="UniProtKB-KW"/>
</dbReference>
<dbReference type="GO" id="GO:0016887">
    <property type="term" value="F:ATP hydrolysis activity"/>
    <property type="evidence" value="ECO:0007669"/>
    <property type="project" value="InterPro"/>
</dbReference>
<organism evidence="6 7">
    <name type="scientific">Archaeoglobus sulfaticallidus PM70-1</name>
    <dbReference type="NCBI Taxonomy" id="387631"/>
    <lineage>
        <taxon>Archaea</taxon>
        <taxon>Methanobacteriati</taxon>
        <taxon>Methanobacteriota</taxon>
        <taxon>Archaeoglobi</taxon>
        <taxon>Archaeoglobales</taxon>
        <taxon>Archaeoglobaceae</taxon>
        <taxon>Archaeoglobus</taxon>
    </lineage>
</organism>
<dbReference type="GeneID" id="15392881"/>
<dbReference type="InterPro" id="IPR003439">
    <property type="entry name" value="ABC_transporter-like_ATP-bd"/>
</dbReference>
<dbReference type="PANTHER" id="PTHR43776:SF7">
    <property type="entry name" value="D,D-DIPEPTIDE TRANSPORT ATP-BINDING PROTEIN DDPF-RELATED"/>
    <property type="match status" value="1"/>
</dbReference>
<dbReference type="KEGG" id="ast:Asulf_01240"/>
<evidence type="ECO:0000313" key="6">
    <source>
        <dbReference type="EMBL" id="AGK61236.1"/>
    </source>
</evidence>
<accession>N0BL20</accession>
<protein>
    <submittedName>
        <fullName evidence="6">Oligopeptide/dipeptide ABC transporter, ATP-binding protein, C-terminal domain protein</fullName>
    </submittedName>
</protein>
<dbReference type="RefSeq" id="WP_015590834.1">
    <property type="nucleotide sequence ID" value="NC_021169.1"/>
</dbReference>
<sequence>MIKVEGLKKYFPVTQGLIKKRITYLKAVDDVTFTINDGETFGLVGESGSGKSTTGRTILRLYEPTDGKIFFNDIEITALPKKELRKIRPKMQIIYQDPYSSLNPRLTVFDIVAEPLKEHHCEDVEDKVLELLEAVGLSEEHARKYPDELSGGQCQRVAIARALSLNPEFLVLDEPTSALDVSVQAQVLNLLENLQKEMNLTYLFISHDLGVVRYLANRVGVMYLGKLVEIGSIGQVFDNPLHPYTRLLLDSIPIPDPKARSIEKGIVAGEIPSPMDPPKGCRFHTRCPFVKDVCEREEPGMVEVEKGHFVSCHFAGEI</sequence>
<dbReference type="PROSITE" id="PS50893">
    <property type="entry name" value="ABC_TRANSPORTER_2"/>
    <property type="match status" value="1"/>
</dbReference>
<dbReference type="Proteomes" id="UP000013307">
    <property type="component" value="Chromosome"/>
</dbReference>
<evidence type="ECO:0000256" key="2">
    <source>
        <dbReference type="ARBA" id="ARBA00022448"/>
    </source>
</evidence>
<dbReference type="InterPro" id="IPR003593">
    <property type="entry name" value="AAA+_ATPase"/>
</dbReference>
<evidence type="ECO:0000259" key="5">
    <source>
        <dbReference type="PROSITE" id="PS50893"/>
    </source>
</evidence>
<dbReference type="Pfam" id="PF00005">
    <property type="entry name" value="ABC_tran"/>
    <property type="match status" value="1"/>
</dbReference>
<dbReference type="InterPro" id="IPR027417">
    <property type="entry name" value="P-loop_NTPase"/>
</dbReference>
<dbReference type="InterPro" id="IPR050319">
    <property type="entry name" value="ABC_transp_ATP-bind"/>
</dbReference>